<comment type="caution">
    <text evidence="3">The sequence shown here is derived from an EMBL/GenBank/DDBJ whole genome shotgun (WGS) entry which is preliminary data.</text>
</comment>
<dbReference type="InterPro" id="IPR025875">
    <property type="entry name" value="Leu-rich_rpt_4"/>
</dbReference>
<dbReference type="InterPro" id="IPR001611">
    <property type="entry name" value="Leu-rich_rpt"/>
</dbReference>
<protein>
    <submittedName>
        <fullName evidence="3">Leucine-rich repeat domain-containing protein</fullName>
    </submittedName>
</protein>
<dbReference type="SUPFAM" id="SSF52058">
    <property type="entry name" value="L domain-like"/>
    <property type="match status" value="1"/>
</dbReference>
<keyword evidence="2" id="KW-0677">Repeat</keyword>
<evidence type="ECO:0000313" key="3">
    <source>
        <dbReference type="EMBL" id="MDN3620433.1"/>
    </source>
</evidence>
<reference evidence="3 4" key="1">
    <citation type="journal article" date="2014" name="Int. J. Syst. Evol. Microbiol.">
        <title>Complete genome sequence of Corynebacterium casei LMG S-19264T (=DSM 44701T), isolated from a smear-ripened cheese.</title>
        <authorList>
            <consortium name="US DOE Joint Genome Institute (JGI-PGF)"/>
            <person name="Walter F."/>
            <person name="Albersmeier A."/>
            <person name="Kalinowski J."/>
            <person name="Ruckert C."/>
        </authorList>
    </citation>
    <scope>NUCLEOTIDE SEQUENCE [LARGE SCALE GENOMIC DNA]</scope>
    <source>
        <strain evidence="3 4">CECT 8670</strain>
    </source>
</reference>
<dbReference type="RefSeq" id="WP_261973469.1">
    <property type="nucleotide sequence ID" value="NZ_CP103460.1"/>
</dbReference>
<dbReference type="InterPro" id="IPR032675">
    <property type="entry name" value="LRR_dom_sf"/>
</dbReference>
<dbReference type="EMBL" id="JAUFQH010000010">
    <property type="protein sequence ID" value="MDN3620433.1"/>
    <property type="molecule type" value="Genomic_DNA"/>
</dbReference>
<keyword evidence="1" id="KW-0433">Leucine-rich repeat</keyword>
<evidence type="ECO:0000313" key="4">
    <source>
        <dbReference type="Proteomes" id="UP001228636"/>
    </source>
</evidence>
<dbReference type="Gene3D" id="3.80.10.10">
    <property type="entry name" value="Ribonuclease Inhibitor"/>
    <property type="match status" value="1"/>
</dbReference>
<dbReference type="Pfam" id="PF12799">
    <property type="entry name" value="LRR_4"/>
    <property type="match status" value="1"/>
</dbReference>
<dbReference type="PROSITE" id="PS51450">
    <property type="entry name" value="LRR"/>
    <property type="match status" value="1"/>
</dbReference>
<name>A0AAJ1QYU6_9FLAO</name>
<accession>A0AAJ1QYU6</accession>
<dbReference type="AlphaFoldDB" id="A0AAJ1QYU6"/>
<proteinExistence type="predicted"/>
<gene>
    <name evidence="3" type="ORF">QWY81_13280</name>
</gene>
<evidence type="ECO:0000256" key="2">
    <source>
        <dbReference type="ARBA" id="ARBA00022737"/>
    </source>
</evidence>
<organism evidence="3 4">
    <name type="scientific">Polaribacter sejongensis</name>
    <dbReference type="NCBI Taxonomy" id="985043"/>
    <lineage>
        <taxon>Bacteria</taxon>
        <taxon>Pseudomonadati</taxon>
        <taxon>Bacteroidota</taxon>
        <taxon>Flavobacteriia</taxon>
        <taxon>Flavobacteriales</taxon>
        <taxon>Flavobacteriaceae</taxon>
    </lineage>
</organism>
<dbReference type="Proteomes" id="UP001228636">
    <property type="component" value="Unassembled WGS sequence"/>
</dbReference>
<evidence type="ECO:0000256" key="1">
    <source>
        <dbReference type="ARBA" id="ARBA00022614"/>
    </source>
</evidence>
<sequence>MKKPITPSKKKPIDILKIEELYEVELKQEKQDVILNDDGRKSVRNFFTTNENNEITGLSFNNLTETSKDLSLIKKLDKLIFLALTRNNIEDISLMFPLPNLKYLYLGGNKIKDISALTNSFLLEELAIWNNPISTVVPLKSLINLKKLHLQDTGTNNLIELYV</sequence>